<evidence type="ECO:0000256" key="1">
    <source>
        <dbReference type="SAM" id="MobiDB-lite"/>
    </source>
</evidence>
<organism evidence="2 3">
    <name type="scientific">Spiribacter salinus</name>
    <dbReference type="NCBI Taxonomy" id="1335746"/>
    <lineage>
        <taxon>Bacteria</taxon>
        <taxon>Pseudomonadati</taxon>
        <taxon>Pseudomonadota</taxon>
        <taxon>Gammaproteobacteria</taxon>
        <taxon>Chromatiales</taxon>
        <taxon>Ectothiorhodospiraceae</taxon>
        <taxon>Spiribacter</taxon>
    </lineage>
</organism>
<feature type="region of interest" description="Disordered" evidence="1">
    <location>
        <begin position="186"/>
        <end position="206"/>
    </location>
</feature>
<gene>
    <name evidence="2" type="ORF">FKY71_04690</name>
</gene>
<evidence type="ECO:0000313" key="2">
    <source>
        <dbReference type="EMBL" id="TQF00210.1"/>
    </source>
</evidence>
<accession>A0A540VTY3</accession>
<dbReference type="EMBL" id="VIFK01000020">
    <property type="protein sequence ID" value="TQF00210.1"/>
    <property type="molecule type" value="Genomic_DNA"/>
</dbReference>
<dbReference type="AlphaFoldDB" id="A0A540VTY3"/>
<name>A0A540VTY3_9GAMM</name>
<sequence>MSDEQVLVKSEGGSGEDGRAEIHAIAPAGNSAPVTPLDLPAEQFRAGLDRRKENRRALMEWVRGALVDSVDFGCIPTKRGPSKPSLWKPGAEKICGMLGVTVHMPTLHDYEQAALHGVQLQHVIIRCELHDAGGRVVADGVGARSLKQDAGDLNKALKMAQKSAHIDATLRMAGLSEVFTQDLEDMAASGKASPEPQPAEPSAEPAFINEAQRRRLEARISEFGLDRERVKDWLRRATANRAEGPVEHFRDLPVALYERLDAKLEEWAEREAIQAEGAA</sequence>
<dbReference type="Proteomes" id="UP000315400">
    <property type="component" value="Unassembled WGS sequence"/>
</dbReference>
<reference evidence="2 3" key="1">
    <citation type="submission" date="2019-06" db="EMBL/GenBank/DDBJ databases">
        <title>Metagenome assembled Genome of Spiribacter salinus SL48-SHIP from the microbial mat of Salt Lake 48 (Novosibirsk region, Russia).</title>
        <authorList>
            <person name="Shipova A."/>
            <person name="Rozanov A.S."/>
            <person name="Bryanskaya A.V."/>
            <person name="Peltek S.E."/>
        </authorList>
    </citation>
    <scope>NUCLEOTIDE SEQUENCE [LARGE SCALE GENOMIC DNA]</scope>
    <source>
        <strain evidence="2">SL48-SHIP-2</strain>
    </source>
</reference>
<proteinExistence type="predicted"/>
<protein>
    <submittedName>
        <fullName evidence="2">Uncharacterized protein</fullName>
    </submittedName>
</protein>
<comment type="caution">
    <text evidence="2">The sequence shown here is derived from an EMBL/GenBank/DDBJ whole genome shotgun (WGS) entry which is preliminary data.</text>
</comment>
<evidence type="ECO:0000313" key="3">
    <source>
        <dbReference type="Proteomes" id="UP000315400"/>
    </source>
</evidence>